<protein>
    <recommendedName>
        <fullName evidence="4">DUF3093 domain-containing protein</fullName>
    </recommendedName>
</protein>
<keyword evidence="3" id="KW-1185">Reference proteome</keyword>
<keyword evidence="1" id="KW-0812">Transmembrane</keyword>
<feature type="transmembrane region" description="Helical" evidence="1">
    <location>
        <begin position="20"/>
        <end position="38"/>
    </location>
</feature>
<keyword evidence="1" id="KW-0472">Membrane</keyword>
<evidence type="ECO:0000313" key="3">
    <source>
        <dbReference type="Proteomes" id="UP000199039"/>
    </source>
</evidence>
<accession>A0A1G6RIX6</accession>
<name>A0A1G6RIX6_9MICO</name>
<dbReference type="STRING" id="1814289.SAMN05216410_2689"/>
<dbReference type="InterPro" id="IPR021443">
    <property type="entry name" value="DUF3093"/>
</dbReference>
<dbReference type="AlphaFoldDB" id="A0A1G6RIX6"/>
<evidence type="ECO:0000313" key="2">
    <source>
        <dbReference type="EMBL" id="SDD03935.1"/>
    </source>
</evidence>
<reference evidence="2 3" key="1">
    <citation type="submission" date="2016-09" db="EMBL/GenBank/DDBJ databases">
        <authorList>
            <person name="Capua I."/>
            <person name="De Benedictis P."/>
            <person name="Joannis T."/>
            <person name="Lombin L.H."/>
            <person name="Cattoli G."/>
        </authorList>
    </citation>
    <scope>NUCLEOTIDE SEQUENCE [LARGE SCALE GENOMIC DNA]</scope>
    <source>
        <strain evidence="2 3">ISLP-3</strain>
    </source>
</reference>
<proteinExistence type="predicted"/>
<gene>
    <name evidence="2" type="ORF">SAMN05216410_2689</name>
</gene>
<sequence>MTPSPAGASFSERLLPGPGGWIGVVVTAAILGLAATVASTAAAVVTGLVALAVGVLLAWAYSPVVAVRDGELVAGKAHIPLALLGEATVLDRAEVLRAMGTEWDPRAFACLRTWAGGGVRVKVTDPADPTPYWIVSSRRARDLAAALTAP</sequence>
<dbReference type="Proteomes" id="UP000199039">
    <property type="component" value="Unassembled WGS sequence"/>
</dbReference>
<feature type="transmembrane region" description="Helical" evidence="1">
    <location>
        <begin position="43"/>
        <end position="61"/>
    </location>
</feature>
<evidence type="ECO:0000256" key="1">
    <source>
        <dbReference type="SAM" id="Phobius"/>
    </source>
</evidence>
<organism evidence="2 3">
    <name type="scientific">Sanguibacter gelidistatuariae</name>
    <dbReference type="NCBI Taxonomy" id="1814289"/>
    <lineage>
        <taxon>Bacteria</taxon>
        <taxon>Bacillati</taxon>
        <taxon>Actinomycetota</taxon>
        <taxon>Actinomycetes</taxon>
        <taxon>Micrococcales</taxon>
        <taxon>Sanguibacteraceae</taxon>
        <taxon>Sanguibacter</taxon>
    </lineage>
</organism>
<evidence type="ECO:0008006" key="4">
    <source>
        <dbReference type="Google" id="ProtNLM"/>
    </source>
</evidence>
<dbReference type="Pfam" id="PF11292">
    <property type="entry name" value="DUF3093"/>
    <property type="match status" value="1"/>
</dbReference>
<dbReference type="EMBL" id="FMYH01000005">
    <property type="protein sequence ID" value="SDD03935.1"/>
    <property type="molecule type" value="Genomic_DNA"/>
</dbReference>
<keyword evidence="1" id="KW-1133">Transmembrane helix</keyword>